<name>A0A9P6QB12_9FUNG</name>
<dbReference type="GO" id="GO:0000122">
    <property type="term" value="P:negative regulation of transcription by RNA polymerase II"/>
    <property type="evidence" value="ECO:0007669"/>
    <property type="project" value="TreeGrafter"/>
</dbReference>
<feature type="compositionally biased region" description="Acidic residues" evidence="1">
    <location>
        <begin position="504"/>
        <end position="522"/>
    </location>
</feature>
<dbReference type="EMBL" id="JAAAJB010000206">
    <property type="protein sequence ID" value="KAG0261765.1"/>
    <property type="molecule type" value="Genomic_DNA"/>
</dbReference>
<evidence type="ECO:0000259" key="2">
    <source>
        <dbReference type="Pfam" id="PF13919"/>
    </source>
</evidence>
<proteinExistence type="predicted"/>
<accession>A0A9P6QB12</accession>
<feature type="region of interest" description="Disordered" evidence="1">
    <location>
        <begin position="71"/>
        <end position="336"/>
    </location>
</feature>
<organism evidence="3 4">
    <name type="scientific">Actinomortierella ambigua</name>
    <dbReference type="NCBI Taxonomy" id="1343610"/>
    <lineage>
        <taxon>Eukaryota</taxon>
        <taxon>Fungi</taxon>
        <taxon>Fungi incertae sedis</taxon>
        <taxon>Mucoromycota</taxon>
        <taxon>Mortierellomycotina</taxon>
        <taxon>Mortierellomycetes</taxon>
        <taxon>Mortierellales</taxon>
        <taxon>Mortierellaceae</taxon>
        <taxon>Actinomortierella</taxon>
    </lineage>
</organism>
<feature type="region of interest" description="Disordered" evidence="1">
    <location>
        <begin position="1030"/>
        <end position="1100"/>
    </location>
</feature>
<feature type="compositionally biased region" description="Basic and acidic residues" evidence="1">
    <location>
        <begin position="459"/>
        <end position="469"/>
    </location>
</feature>
<feature type="compositionally biased region" description="Low complexity" evidence="1">
    <location>
        <begin position="815"/>
        <end position="835"/>
    </location>
</feature>
<sequence>MIRVSKDVINSLSHACVQEILTECRQGRQEVARRLLLKALLIEIKKSMSGRPARLKRKPVAFDAHHVEVATTTTARKSKPSEGVVVESEAGGGPQAPLPEGQQQQQQDQQEQHEQKQKQRQPRKRSSAATATPSSSSSTPASIKDTPAKPSAKRRGRQSSKHRASSPSPSTTTAVIAAAADADDTHEEAPISPPPSSQSLPSTAPAPVAADVTDDADASTTTLTNKRPQRSSSAVAKKDASAKEAIATAAATAASVATPKRSGSGRGANKNNTVLSNDTDNNNDNDTDTKKKKTKASLLSSSTPQATKSKSTTPTTSTTAKTKAKPATSRTRTTKVVSKPSLEDLLMSPTSPLVSKDLKTLIHYDNYQAFSPEERASLEALLPDCIKQQSRFFVDGQLKEGFFKYSHGFNDFLVEWQDALAASFFTEEYERKAKRALLKQQRQRQRLQLALEREEEEEGKEKEDKKGHGEPINNDNNNNNIGHPLSSGDKGASSVPTRDGGEGKEEEDDDDGEEEDEDDDPSTWETWKDEAFEEYYGEKAFRQHEKDAVAGDSAKLLFPKLGQNGALELGDQMRFRWDYEFEVDADEEADDKKEGVEDEVAMMAVKEVEEEEKGKENSDGMAHDPTVVVEEEEEGVKIEMDDFSPENNLPPRLHQNHDDDDSMQQEDHNNNNDEPVITGSRRGRVPKRKFDSGELASGDGASHGTESKRMVKVTNDTKPKRKGKETAKERASPKTAKMKDGLQAGGTAAAAATTTKTKKRKQQQQQQQEQQQKRMVKKVVRVDERVVIVDFAKNGRPIVEFLPRKQALPARSQDTPLQAAAPTTPTGAAAKGTTPSALSTTVTLHQPQQPQVDSKVEEEKKGQQQLLSNPASVPSLPKSTLENDTPSTPLPAPIFVEQQADPMMTEATTSNMDMDAADGAFVTEAEMSGEDSMVENGYRCIPLTHSLSSTSLSSLSSDSTMSSLSSASSLSGVCGNSNNELSFTHEFVSQQAKHELEAMTITPTKTAPAATVIAEMDTLVDVPMPLAAEMEELSSSSSSLTGSSTEDKEGKEVDMEAPSSSVEELVISSHLPASKEGPAMVEAKKVEEEEKEEAKEEEKERARYVVDTPGMLVDLIHTVRSTQVPEHVWNVSRRGAGGVDSWKAIEVIRRGCLVGSLFGVRMDLWEKNKVKEQRRRQHED</sequence>
<dbReference type="GO" id="GO:0035102">
    <property type="term" value="C:PRC1 complex"/>
    <property type="evidence" value="ECO:0007669"/>
    <property type="project" value="TreeGrafter"/>
</dbReference>
<feature type="compositionally biased region" description="Basic and acidic residues" evidence="1">
    <location>
        <begin position="612"/>
        <end position="622"/>
    </location>
</feature>
<feature type="compositionally biased region" description="Polar residues" evidence="1">
    <location>
        <begin position="863"/>
        <end position="887"/>
    </location>
</feature>
<dbReference type="OrthoDB" id="2449554at2759"/>
<feature type="region of interest" description="Disordered" evidence="1">
    <location>
        <begin position="450"/>
        <end position="527"/>
    </location>
</feature>
<evidence type="ECO:0000256" key="1">
    <source>
        <dbReference type="SAM" id="MobiDB-lite"/>
    </source>
</evidence>
<feature type="compositionally biased region" description="Low complexity" evidence="1">
    <location>
        <begin position="127"/>
        <end position="142"/>
    </location>
</feature>
<gene>
    <name evidence="3" type="ORF">DFQ27_002773</name>
</gene>
<feature type="compositionally biased region" description="Low complexity" evidence="1">
    <location>
        <begin position="71"/>
        <end position="89"/>
    </location>
</feature>
<dbReference type="InterPro" id="IPR028020">
    <property type="entry name" value="ASX_DEUBAD_dom"/>
</dbReference>
<feature type="compositionally biased region" description="Low complexity" evidence="1">
    <location>
        <begin position="165"/>
        <end position="180"/>
    </location>
</feature>
<protein>
    <recommendedName>
        <fullName evidence="2">ASX DEUBAD domain-containing protein</fullName>
    </recommendedName>
</protein>
<evidence type="ECO:0000313" key="3">
    <source>
        <dbReference type="EMBL" id="KAG0261765.1"/>
    </source>
</evidence>
<feature type="region of interest" description="Disordered" evidence="1">
    <location>
        <begin position="608"/>
        <end position="777"/>
    </location>
</feature>
<comment type="caution">
    <text evidence="3">The sequence shown here is derived from an EMBL/GenBank/DDBJ whole genome shotgun (WGS) entry which is preliminary data.</text>
</comment>
<dbReference type="Pfam" id="PF13919">
    <property type="entry name" value="ASXH"/>
    <property type="match status" value="1"/>
</dbReference>
<feature type="compositionally biased region" description="Low complexity" evidence="1">
    <location>
        <begin position="98"/>
        <end position="109"/>
    </location>
</feature>
<dbReference type="PANTHER" id="PTHR10825:SF29">
    <property type="entry name" value="POLYCOMB GROUP RING FINGER PROTEIN 1"/>
    <property type="match status" value="1"/>
</dbReference>
<feature type="compositionally biased region" description="Basic and acidic residues" evidence="1">
    <location>
        <begin position="724"/>
        <end position="740"/>
    </location>
</feature>
<dbReference type="PANTHER" id="PTHR10825">
    <property type="entry name" value="RING FINGER DOMAIN-CONTAINING, POLYCOMB GROUP COMPONENT"/>
    <property type="match status" value="1"/>
</dbReference>
<feature type="compositionally biased region" description="Basic and acidic residues" evidence="1">
    <location>
        <begin position="1045"/>
        <end position="1054"/>
    </location>
</feature>
<dbReference type="AlphaFoldDB" id="A0A9P6QB12"/>
<dbReference type="GO" id="GO:1990841">
    <property type="term" value="F:promoter-specific chromatin binding"/>
    <property type="evidence" value="ECO:0007669"/>
    <property type="project" value="TreeGrafter"/>
</dbReference>
<feature type="compositionally biased region" description="Low complexity" evidence="1">
    <location>
        <begin position="197"/>
        <end position="211"/>
    </location>
</feature>
<feature type="compositionally biased region" description="Basic residues" evidence="1">
    <location>
        <begin position="151"/>
        <end position="164"/>
    </location>
</feature>
<keyword evidence="4" id="KW-1185">Reference proteome</keyword>
<dbReference type="Proteomes" id="UP000807716">
    <property type="component" value="Unassembled WGS sequence"/>
</dbReference>
<feature type="compositionally biased region" description="Low complexity" evidence="1">
    <location>
        <begin position="296"/>
        <end position="335"/>
    </location>
</feature>
<feature type="domain" description="ASX DEUBAD" evidence="2">
    <location>
        <begin position="335"/>
        <end position="442"/>
    </location>
</feature>
<feature type="region of interest" description="Disordered" evidence="1">
    <location>
        <begin position="804"/>
        <end position="889"/>
    </location>
</feature>
<reference evidence="3" key="1">
    <citation type="journal article" date="2020" name="Fungal Divers.">
        <title>Resolving the Mortierellaceae phylogeny through synthesis of multi-gene phylogenetics and phylogenomics.</title>
        <authorList>
            <person name="Vandepol N."/>
            <person name="Liber J."/>
            <person name="Desiro A."/>
            <person name="Na H."/>
            <person name="Kennedy M."/>
            <person name="Barry K."/>
            <person name="Grigoriev I.V."/>
            <person name="Miller A.N."/>
            <person name="O'Donnell K."/>
            <person name="Stajich J.E."/>
            <person name="Bonito G."/>
        </authorList>
    </citation>
    <scope>NUCLEOTIDE SEQUENCE</scope>
    <source>
        <strain evidence="3">BC1065</strain>
    </source>
</reference>
<evidence type="ECO:0000313" key="4">
    <source>
        <dbReference type="Proteomes" id="UP000807716"/>
    </source>
</evidence>
<feature type="compositionally biased region" description="Basic and acidic residues" evidence="1">
    <location>
        <begin position="1082"/>
        <end position="1100"/>
    </location>
</feature>
<feature type="compositionally biased region" description="Polar residues" evidence="1">
    <location>
        <begin position="836"/>
        <end position="852"/>
    </location>
</feature>
<feature type="compositionally biased region" description="Low complexity" evidence="1">
    <location>
        <begin position="1033"/>
        <end position="1044"/>
    </location>
</feature>
<feature type="compositionally biased region" description="Low complexity" evidence="1">
    <location>
        <begin position="243"/>
        <end position="258"/>
    </location>
</feature>